<keyword evidence="2" id="KW-1185">Reference proteome</keyword>
<organism evidence="1 2">
    <name type="scientific">Halteria grandinella</name>
    <dbReference type="NCBI Taxonomy" id="5974"/>
    <lineage>
        <taxon>Eukaryota</taxon>
        <taxon>Sar</taxon>
        <taxon>Alveolata</taxon>
        <taxon>Ciliophora</taxon>
        <taxon>Intramacronucleata</taxon>
        <taxon>Spirotrichea</taxon>
        <taxon>Stichotrichia</taxon>
        <taxon>Sporadotrichida</taxon>
        <taxon>Halteriidae</taxon>
        <taxon>Halteria</taxon>
    </lineage>
</organism>
<dbReference type="Proteomes" id="UP000785679">
    <property type="component" value="Unassembled WGS sequence"/>
</dbReference>
<name>A0A8J8T3U0_HALGN</name>
<sequence>MWFNHKTFNMLPKPIIYLACFFTIEFIQKVECDASAFLKYFKSEFNEHSAFLKVEYDSERGMHTKAFTHITYGAPAIEVPCSYMLSMFDEYPLKMPILAALAPVKESIKSKLGEYGYQALILAFRLLFSLSELDNNDNIKNDNWLLNPNQNNKVKRFKRRYLEYLSTEVQNDNIQTWSEEDINFFNEKNFPSSSDLSMNDLFEQVLEIIRKSEKLRDHNQGILTIKELIKWHSIVLSRSHNIPFSTWEVCQIDNTQQGAEKNQKAAIALIPLIDLINHYNPVELDASDRIQYAIDNSMHHGTKTLAIRVHSAFSPGQDFHYTYSPNFQPIQLLYGYGIIGWARNKDGWVVNPHATVEVPFLNIMSTFNPTQTQMCALLNCIEGQRIQQGYTGVKQQVLTYLTTQQAPLNPSMMNYLRVATFKDQFIQARGWSYLPSQHYKEKLETQGILDEETEFEEPTV</sequence>
<comment type="caution">
    <text evidence="1">The sequence shown here is derived from an EMBL/GenBank/DDBJ whole genome shotgun (WGS) entry which is preliminary data.</text>
</comment>
<dbReference type="InterPro" id="IPR046341">
    <property type="entry name" value="SET_dom_sf"/>
</dbReference>
<reference evidence="1" key="1">
    <citation type="submission" date="2019-06" db="EMBL/GenBank/DDBJ databases">
        <authorList>
            <person name="Zheng W."/>
        </authorList>
    </citation>
    <scope>NUCLEOTIDE SEQUENCE</scope>
    <source>
        <strain evidence="1">QDHG01</strain>
    </source>
</reference>
<gene>
    <name evidence="1" type="ORF">FGO68_gene6250</name>
</gene>
<accession>A0A8J8T3U0</accession>
<proteinExistence type="predicted"/>
<dbReference type="Gene3D" id="3.90.1410.10">
    <property type="entry name" value="set domain protein methyltransferase, domain 1"/>
    <property type="match status" value="1"/>
</dbReference>
<evidence type="ECO:0008006" key="3">
    <source>
        <dbReference type="Google" id="ProtNLM"/>
    </source>
</evidence>
<protein>
    <recommendedName>
        <fullName evidence="3">SET domain-containing protein</fullName>
    </recommendedName>
</protein>
<dbReference type="AlphaFoldDB" id="A0A8J8T3U0"/>
<evidence type="ECO:0000313" key="1">
    <source>
        <dbReference type="EMBL" id="TNV80433.1"/>
    </source>
</evidence>
<dbReference type="EMBL" id="RRYP01007515">
    <property type="protein sequence ID" value="TNV80433.1"/>
    <property type="molecule type" value="Genomic_DNA"/>
</dbReference>
<dbReference type="SUPFAM" id="SSF82199">
    <property type="entry name" value="SET domain"/>
    <property type="match status" value="1"/>
</dbReference>
<evidence type="ECO:0000313" key="2">
    <source>
        <dbReference type="Proteomes" id="UP000785679"/>
    </source>
</evidence>